<reference evidence="2" key="1">
    <citation type="submission" date="2015-04" db="UniProtKB">
        <authorList>
            <consortium name="EnsemblPlants"/>
        </authorList>
    </citation>
    <scope>IDENTIFICATION</scope>
</reference>
<feature type="region of interest" description="Disordered" evidence="1">
    <location>
        <begin position="1"/>
        <end position="22"/>
    </location>
</feature>
<keyword evidence="3" id="KW-1185">Reference proteome</keyword>
<feature type="region of interest" description="Disordered" evidence="1">
    <location>
        <begin position="42"/>
        <end position="61"/>
    </location>
</feature>
<proteinExistence type="predicted"/>
<dbReference type="HOGENOM" id="CLU_2642339_0_0_1"/>
<organism evidence="2">
    <name type="scientific">Oryza punctata</name>
    <name type="common">Red rice</name>
    <dbReference type="NCBI Taxonomy" id="4537"/>
    <lineage>
        <taxon>Eukaryota</taxon>
        <taxon>Viridiplantae</taxon>
        <taxon>Streptophyta</taxon>
        <taxon>Embryophyta</taxon>
        <taxon>Tracheophyta</taxon>
        <taxon>Spermatophyta</taxon>
        <taxon>Magnoliopsida</taxon>
        <taxon>Liliopsida</taxon>
        <taxon>Poales</taxon>
        <taxon>Poaceae</taxon>
        <taxon>BOP clade</taxon>
        <taxon>Oryzoideae</taxon>
        <taxon>Oryzeae</taxon>
        <taxon>Oryzinae</taxon>
        <taxon>Oryza</taxon>
    </lineage>
</organism>
<accession>A0A0E0JXY7</accession>
<name>A0A0E0JXY7_ORYPU</name>
<evidence type="ECO:0000256" key="1">
    <source>
        <dbReference type="SAM" id="MobiDB-lite"/>
    </source>
</evidence>
<dbReference type="Gramene" id="OPUNC02G09390.1">
    <property type="protein sequence ID" value="OPUNC02G09390.1"/>
    <property type="gene ID" value="OPUNC02G09390"/>
</dbReference>
<reference evidence="2" key="2">
    <citation type="submission" date="2018-05" db="EMBL/GenBank/DDBJ databases">
        <title>OpunRS2 (Oryza punctata Reference Sequence Version 2).</title>
        <authorList>
            <person name="Zhang J."/>
            <person name="Kudrna D."/>
            <person name="Lee S."/>
            <person name="Talag J."/>
            <person name="Welchert J."/>
            <person name="Wing R.A."/>
        </authorList>
    </citation>
    <scope>NUCLEOTIDE SEQUENCE [LARGE SCALE GENOMIC DNA]</scope>
</reference>
<dbReference type="AlphaFoldDB" id="A0A0E0JXY7"/>
<sequence length="77" mass="8084">MELLPITPRPPSIPPAGSAGVTAVEGVDTTTPWWRRRDKEAVAGWERGGEKPPPPDLSAGEAAVVGSARGSCHWICP</sequence>
<evidence type="ECO:0000313" key="3">
    <source>
        <dbReference type="Proteomes" id="UP000026962"/>
    </source>
</evidence>
<dbReference type="EnsemblPlants" id="OPUNC02G09390.1">
    <property type="protein sequence ID" value="OPUNC02G09390.1"/>
    <property type="gene ID" value="OPUNC02G09390"/>
</dbReference>
<evidence type="ECO:0000313" key="2">
    <source>
        <dbReference type="EnsemblPlants" id="OPUNC02G09390.1"/>
    </source>
</evidence>
<protein>
    <submittedName>
        <fullName evidence="2">Uncharacterized protein</fullName>
    </submittedName>
</protein>
<dbReference type="Proteomes" id="UP000026962">
    <property type="component" value="Chromosome 2"/>
</dbReference>